<evidence type="ECO:0000256" key="2">
    <source>
        <dbReference type="ARBA" id="ARBA00022741"/>
    </source>
</evidence>
<evidence type="ECO:0000256" key="3">
    <source>
        <dbReference type="ARBA" id="ARBA00022840"/>
    </source>
</evidence>
<protein>
    <recommendedName>
        <fullName evidence="7">DNA 3'-5' helicase</fullName>
        <ecNumber evidence="7">5.6.2.4</ecNumber>
    </recommendedName>
</protein>
<proteinExistence type="inferred from homology"/>
<dbReference type="PROSITE" id="PS51192">
    <property type="entry name" value="HELICASE_ATP_BIND_1"/>
    <property type="match status" value="1"/>
</dbReference>
<comment type="similarity">
    <text evidence="1">Belongs to the helicase family. RecQ subfamily.</text>
</comment>
<sequence>MSEHDLSVLQNALQAWPTPAHLEAHHRISDVCRRALDAMHGLTLGESGWLDVTALVRQVLLIQGVTYGGAPSLVVPSEAPWPTADQWRDTGCDVSSLANARLRVTAELWAPPTSSPEEQEAAEEQVREVYRDLDPTWSNQIPSDPFWRAAHPDFGAYRGEPQRQAARAAALNDGGSLMVALPTGRGKTAVAWTTMLMSHTGVTVVIVPTVVLALDMERRTIDLERSTSRVLSPVHRFAYIGAMSAETKKELRAAIRTGSQRIVYTSPEAFVQGLSDAVITAAKKGLLQQVVVDEAHLVDQWGTEFRPEFQMVPGVLNAAYDAAPDDLKPSTLLLSATLAQRSVDVLESLFSKPERPMDVVWGTELRTEPSYFFSNHPSEEERTAAALKGVTLLPRPLILYTTKVEDAEQWADRLRATGLQRVAAITGKSSDEERRSVMERWRGEKPDGTPTATTLDVVVGTSAFGLGLDMSNVRTVIHACVPETIDRYYQEVGRGGRDGRPTLGYLAQAPDDMHIAENLNSIKVIGDELGWARWEAMLNQSTPVLGGSRLRIKRSSLPAHLNEGYDQHNAWNLRTLLLVTLAGAITLRAPQPDIPEGITPEERSALLDEYYEQAPDAIDIVLQDGTLMQPEAWKKAAHAVRQQIQQAQTKSLVAMQKVLAQTTCVGRTIAQHYAVTFDGARFHVSAACRGCPSCRRDPSSSPGTSPAEPAPPLPTSRTATDRMAPWRGGQGWMFISYAPGDRLDDLFARMAERGLNVWRVDLETAERLQRNVPTIPVVWDDPEPGFSPLEFHPGPLVAVVHSDEVPKRVWERISTGLPTYLIGPETLRNPSRPDSLLRDVSEGTYASAKSLLKGM</sequence>
<dbReference type="InterPro" id="IPR011545">
    <property type="entry name" value="DEAD/DEAH_box_helicase_dom"/>
</dbReference>
<dbReference type="InterPro" id="IPR027417">
    <property type="entry name" value="P-loop_NTPase"/>
</dbReference>
<feature type="compositionally biased region" description="Low complexity" evidence="8">
    <location>
        <begin position="693"/>
        <end position="703"/>
    </location>
</feature>
<gene>
    <name evidence="11" type="primary">dpdF</name>
    <name evidence="11" type="ORF">ACFPWU_14205</name>
</gene>
<dbReference type="Gene3D" id="3.40.50.300">
    <property type="entry name" value="P-loop containing nucleotide triphosphate hydrolases"/>
    <property type="match status" value="2"/>
</dbReference>
<dbReference type="SMART" id="SM00487">
    <property type="entry name" value="DEXDc"/>
    <property type="match status" value="1"/>
</dbReference>
<evidence type="ECO:0000256" key="7">
    <source>
        <dbReference type="ARBA" id="ARBA00034808"/>
    </source>
</evidence>
<dbReference type="PROSITE" id="PS51194">
    <property type="entry name" value="HELICASE_CTER"/>
    <property type="match status" value="1"/>
</dbReference>
<keyword evidence="3" id="KW-0067">ATP-binding</keyword>
<evidence type="ECO:0000259" key="9">
    <source>
        <dbReference type="PROSITE" id="PS51192"/>
    </source>
</evidence>
<reference evidence="12" key="1">
    <citation type="journal article" date="2019" name="Int. J. Syst. Evol. Microbiol.">
        <title>The Global Catalogue of Microorganisms (GCM) 10K type strain sequencing project: providing services to taxonomists for standard genome sequencing and annotation.</title>
        <authorList>
            <consortium name="The Broad Institute Genomics Platform"/>
            <consortium name="The Broad Institute Genome Sequencing Center for Infectious Disease"/>
            <person name="Wu L."/>
            <person name="Ma J."/>
        </authorList>
    </citation>
    <scope>NUCLEOTIDE SEQUENCE [LARGE SCALE GENOMIC DNA]</scope>
    <source>
        <strain evidence="12">DFY28</strain>
    </source>
</reference>
<dbReference type="RefSeq" id="WP_128219139.1">
    <property type="nucleotide sequence ID" value="NZ_CP034929.1"/>
</dbReference>
<name>A0ABW1R2H7_9ACTN</name>
<evidence type="ECO:0000313" key="11">
    <source>
        <dbReference type="EMBL" id="MFC6154818.1"/>
    </source>
</evidence>
<keyword evidence="12" id="KW-1185">Reference proteome</keyword>
<keyword evidence="4" id="KW-0238">DNA-binding</keyword>
<dbReference type="SMART" id="SM00490">
    <property type="entry name" value="HELICc"/>
    <property type="match status" value="1"/>
</dbReference>
<evidence type="ECO:0000256" key="8">
    <source>
        <dbReference type="SAM" id="MobiDB-lite"/>
    </source>
</evidence>
<dbReference type="Pfam" id="PF00270">
    <property type="entry name" value="DEAD"/>
    <property type="match status" value="1"/>
</dbReference>
<dbReference type="NCBIfam" id="NF041063">
    <property type="entry name" value="DpdF"/>
    <property type="match status" value="1"/>
</dbReference>
<dbReference type="InterPro" id="IPR001650">
    <property type="entry name" value="Helicase_C-like"/>
</dbReference>
<dbReference type="EC" id="5.6.2.4" evidence="7"/>
<dbReference type="EMBL" id="JBHSQI010000009">
    <property type="protein sequence ID" value="MFC6154818.1"/>
    <property type="molecule type" value="Genomic_DNA"/>
</dbReference>
<dbReference type="Proteomes" id="UP001596098">
    <property type="component" value="Unassembled WGS sequence"/>
</dbReference>
<feature type="domain" description="Helicase ATP-binding" evidence="9">
    <location>
        <begin position="168"/>
        <end position="356"/>
    </location>
</feature>
<dbReference type="Pfam" id="PF00271">
    <property type="entry name" value="Helicase_C"/>
    <property type="match status" value="1"/>
</dbReference>
<feature type="region of interest" description="Disordered" evidence="8">
    <location>
        <begin position="693"/>
        <end position="722"/>
    </location>
</feature>
<evidence type="ECO:0000256" key="1">
    <source>
        <dbReference type="ARBA" id="ARBA00005446"/>
    </source>
</evidence>
<keyword evidence="2" id="KW-0547">Nucleotide-binding</keyword>
<evidence type="ECO:0000259" key="10">
    <source>
        <dbReference type="PROSITE" id="PS51194"/>
    </source>
</evidence>
<evidence type="ECO:0000313" key="12">
    <source>
        <dbReference type="Proteomes" id="UP001596098"/>
    </source>
</evidence>
<evidence type="ECO:0000256" key="5">
    <source>
        <dbReference type="ARBA" id="ARBA00023235"/>
    </source>
</evidence>
<feature type="domain" description="Helicase C-terminal" evidence="10">
    <location>
        <begin position="386"/>
        <end position="542"/>
    </location>
</feature>
<evidence type="ECO:0000256" key="4">
    <source>
        <dbReference type="ARBA" id="ARBA00023125"/>
    </source>
</evidence>
<organism evidence="11 12">
    <name type="scientific">Nocardioides yefusunii</name>
    <dbReference type="NCBI Taxonomy" id="2500546"/>
    <lineage>
        <taxon>Bacteria</taxon>
        <taxon>Bacillati</taxon>
        <taxon>Actinomycetota</taxon>
        <taxon>Actinomycetes</taxon>
        <taxon>Propionibacteriales</taxon>
        <taxon>Nocardioidaceae</taxon>
        <taxon>Nocardioides</taxon>
    </lineage>
</organism>
<comment type="catalytic activity">
    <reaction evidence="6">
        <text>Couples ATP hydrolysis with the unwinding of duplex DNA by translocating in the 3'-5' direction.</text>
        <dbReference type="EC" id="5.6.2.4"/>
    </reaction>
</comment>
<dbReference type="SUPFAM" id="SSF52540">
    <property type="entry name" value="P-loop containing nucleoside triphosphate hydrolases"/>
    <property type="match status" value="1"/>
</dbReference>
<dbReference type="PANTHER" id="PTHR13710">
    <property type="entry name" value="DNA HELICASE RECQ FAMILY MEMBER"/>
    <property type="match status" value="1"/>
</dbReference>
<dbReference type="InterPro" id="IPR014001">
    <property type="entry name" value="Helicase_ATP-bd"/>
</dbReference>
<dbReference type="PANTHER" id="PTHR13710:SF105">
    <property type="entry name" value="ATP-DEPENDENT DNA HELICASE Q1"/>
    <property type="match status" value="1"/>
</dbReference>
<keyword evidence="5" id="KW-0413">Isomerase</keyword>
<evidence type="ECO:0000256" key="6">
    <source>
        <dbReference type="ARBA" id="ARBA00034617"/>
    </source>
</evidence>
<accession>A0ABW1R2H7</accession>
<comment type="caution">
    <text evidence="11">The sequence shown here is derived from an EMBL/GenBank/DDBJ whole genome shotgun (WGS) entry which is preliminary data.</text>
</comment>